<dbReference type="EMBL" id="CAJVCH010492346">
    <property type="protein sequence ID" value="CAG7820859.1"/>
    <property type="molecule type" value="Genomic_DNA"/>
</dbReference>
<proteinExistence type="predicted"/>
<accession>A0A8J2PQ94</accession>
<evidence type="ECO:0000313" key="1">
    <source>
        <dbReference type="EMBL" id="CAG7820859.1"/>
    </source>
</evidence>
<protein>
    <submittedName>
        <fullName evidence="1">Uncharacterized protein</fullName>
    </submittedName>
</protein>
<evidence type="ECO:0000313" key="2">
    <source>
        <dbReference type="Proteomes" id="UP000708208"/>
    </source>
</evidence>
<reference evidence="1" key="1">
    <citation type="submission" date="2021-06" db="EMBL/GenBank/DDBJ databases">
        <authorList>
            <person name="Hodson N. C."/>
            <person name="Mongue J. A."/>
            <person name="Jaron S. K."/>
        </authorList>
    </citation>
    <scope>NUCLEOTIDE SEQUENCE</scope>
</reference>
<dbReference type="Proteomes" id="UP000708208">
    <property type="component" value="Unassembled WGS sequence"/>
</dbReference>
<keyword evidence="2" id="KW-1185">Reference proteome</keyword>
<sequence length="82" mass="9410">MLHTYSVSCYVLKRLVTCEAQQKQFQMDMLAEVKSEATAKCNSLWWKFSPRSYFHQGFCGVGSSGMLPEGQRRNIISARSLR</sequence>
<name>A0A8J2PQ94_9HEXA</name>
<gene>
    <name evidence="1" type="ORF">AFUS01_LOCUS31230</name>
</gene>
<organism evidence="1 2">
    <name type="scientific">Allacma fusca</name>
    <dbReference type="NCBI Taxonomy" id="39272"/>
    <lineage>
        <taxon>Eukaryota</taxon>
        <taxon>Metazoa</taxon>
        <taxon>Ecdysozoa</taxon>
        <taxon>Arthropoda</taxon>
        <taxon>Hexapoda</taxon>
        <taxon>Collembola</taxon>
        <taxon>Symphypleona</taxon>
        <taxon>Sminthuridae</taxon>
        <taxon>Allacma</taxon>
    </lineage>
</organism>
<dbReference type="AlphaFoldDB" id="A0A8J2PQ94"/>
<dbReference type="OrthoDB" id="5962536at2759"/>
<comment type="caution">
    <text evidence="1">The sequence shown here is derived from an EMBL/GenBank/DDBJ whole genome shotgun (WGS) entry which is preliminary data.</text>
</comment>